<dbReference type="EMBL" id="CP020474">
    <property type="protein sequence ID" value="ARE85040.1"/>
    <property type="molecule type" value="Genomic_DNA"/>
</dbReference>
<accession>A0A1V0RTD6</accession>
<dbReference type="RefSeq" id="WP_157667354.1">
    <property type="nucleotide sequence ID" value="NZ_CP020474.1"/>
</dbReference>
<evidence type="ECO:0000313" key="2">
    <source>
        <dbReference type="EMBL" id="ARE85040.1"/>
    </source>
</evidence>
<keyword evidence="3" id="KW-1185">Reference proteome</keyword>
<name>A0A1V0RTD6_9RHOB</name>
<gene>
    <name evidence="2" type="ORF">ROSMUCSMR3_03586</name>
</gene>
<protein>
    <submittedName>
        <fullName evidence="2">Uncharacterized protein</fullName>
    </submittedName>
</protein>
<sequence length="222" mass="24266">MIWLENPTVAGVLGGVAGALVAGLISVFIWRSSRTRRRVRAVIRDVTSLLEISENLKSTLNIEIQGKKVESLFLTSVDVSNVGNVSIEDQNILIVFPKNTEIVDFSLTTDPQLGFDGVKAEIKENTLKTSASLLNVGDKLTFEIISTGNASESVEVVMRNKDVEEELVDARSGDLGLSFLLSEKNLLMLAVISTVPFFGGFARSMINVGVANRIDNLNRQRR</sequence>
<dbReference type="KEGG" id="rmm:ROSMUCSMR3_03586"/>
<proteinExistence type="predicted"/>
<keyword evidence="1" id="KW-1133">Transmembrane helix</keyword>
<evidence type="ECO:0000256" key="1">
    <source>
        <dbReference type="SAM" id="Phobius"/>
    </source>
</evidence>
<dbReference type="Proteomes" id="UP000192273">
    <property type="component" value="Chromosome"/>
</dbReference>
<keyword evidence="1" id="KW-0812">Transmembrane</keyword>
<organism evidence="2 3">
    <name type="scientific">Roseovarius mucosus</name>
    <dbReference type="NCBI Taxonomy" id="215743"/>
    <lineage>
        <taxon>Bacteria</taxon>
        <taxon>Pseudomonadati</taxon>
        <taxon>Pseudomonadota</taxon>
        <taxon>Alphaproteobacteria</taxon>
        <taxon>Rhodobacterales</taxon>
        <taxon>Roseobacteraceae</taxon>
        <taxon>Roseovarius</taxon>
    </lineage>
</organism>
<evidence type="ECO:0000313" key="3">
    <source>
        <dbReference type="Proteomes" id="UP000192273"/>
    </source>
</evidence>
<keyword evidence="1" id="KW-0472">Membrane</keyword>
<feature type="transmembrane region" description="Helical" evidence="1">
    <location>
        <begin position="12"/>
        <end position="30"/>
    </location>
</feature>
<reference evidence="2 3" key="1">
    <citation type="submission" date="2017-03" db="EMBL/GenBank/DDBJ databases">
        <title>Genome Sequence of Roseovarius mucosus strain SMR3 Isolated from a culture of the Diatom Skeletonema marinoi.</title>
        <authorList>
            <person name="Topel M."/>
            <person name="Pinder M."/>
            <person name="Johansson O.N."/>
            <person name="Kourtchenko O."/>
            <person name="Godhe A."/>
            <person name="Clarke A.K."/>
        </authorList>
    </citation>
    <scope>NUCLEOTIDE SEQUENCE [LARGE SCALE GENOMIC DNA]</scope>
    <source>
        <strain evidence="2 3">SMR3</strain>
    </source>
</reference>
<dbReference type="OrthoDB" id="517288at2"/>
<dbReference type="AlphaFoldDB" id="A0A1V0RTD6"/>